<keyword evidence="6" id="KW-1185">Reference proteome</keyword>
<evidence type="ECO:0000256" key="2">
    <source>
        <dbReference type="ARBA" id="ARBA00023125"/>
    </source>
</evidence>
<proteinExistence type="predicted"/>
<reference evidence="5 6" key="1">
    <citation type="journal article" date="2015" name="Genome Announc.">
        <title>Expanding the biotechnology potential of lactobacilli through comparative genomics of 213 strains and associated genera.</title>
        <authorList>
            <person name="Sun Z."/>
            <person name="Harris H.M."/>
            <person name="McCann A."/>
            <person name="Guo C."/>
            <person name="Argimon S."/>
            <person name="Zhang W."/>
            <person name="Yang X."/>
            <person name="Jeffery I.B."/>
            <person name="Cooney J.C."/>
            <person name="Kagawa T.F."/>
            <person name="Liu W."/>
            <person name="Song Y."/>
            <person name="Salvetti E."/>
            <person name="Wrobel A."/>
            <person name="Rasinkangas P."/>
            <person name="Parkhill J."/>
            <person name="Rea M.C."/>
            <person name="O'Sullivan O."/>
            <person name="Ritari J."/>
            <person name="Douillard F.P."/>
            <person name="Paul Ross R."/>
            <person name="Yang R."/>
            <person name="Briner A.E."/>
            <person name="Felis G.E."/>
            <person name="de Vos W.M."/>
            <person name="Barrangou R."/>
            <person name="Klaenhammer T.R."/>
            <person name="Caufield P.W."/>
            <person name="Cui Y."/>
            <person name="Zhang H."/>
            <person name="O'Toole P.W."/>
        </authorList>
    </citation>
    <scope>NUCLEOTIDE SEQUENCE [LARGE SCALE GENOMIC DNA]</scope>
    <source>
        <strain evidence="5 6">DSM 5007</strain>
    </source>
</reference>
<evidence type="ECO:0000313" key="5">
    <source>
        <dbReference type="EMBL" id="KRM12001.1"/>
    </source>
</evidence>
<dbReference type="SUPFAM" id="SSF46785">
    <property type="entry name" value="Winged helix' DNA-binding domain"/>
    <property type="match status" value="1"/>
</dbReference>
<keyword evidence="1" id="KW-0805">Transcription regulation</keyword>
<dbReference type="InterPro" id="IPR036390">
    <property type="entry name" value="WH_DNA-bd_sf"/>
</dbReference>
<dbReference type="AlphaFoldDB" id="A0A0R1W2C9"/>
<accession>A0A0R1W2C9</accession>
<protein>
    <submittedName>
        <fullName evidence="5">Transcriptional regulator</fullName>
    </submittedName>
</protein>
<dbReference type="InterPro" id="IPR000835">
    <property type="entry name" value="HTH_MarR-typ"/>
</dbReference>
<dbReference type="PANTHER" id="PTHR42756:SF1">
    <property type="entry name" value="TRANSCRIPTIONAL REPRESSOR OF EMRAB OPERON"/>
    <property type="match status" value="1"/>
</dbReference>
<dbReference type="SMART" id="SM00347">
    <property type="entry name" value="HTH_MARR"/>
    <property type="match status" value="1"/>
</dbReference>
<evidence type="ECO:0000256" key="1">
    <source>
        <dbReference type="ARBA" id="ARBA00023015"/>
    </source>
</evidence>
<dbReference type="InterPro" id="IPR036388">
    <property type="entry name" value="WH-like_DNA-bd_sf"/>
</dbReference>
<dbReference type="Proteomes" id="UP000051820">
    <property type="component" value="Unassembled WGS sequence"/>
</dbReference>
<dbReference type="PRINTS" id="PR00598">
    <property type="entry name" value="HTHMARR"/>
</dbReference>
<comment type="caution">
    <text evidence="5">The sequence shown here is derived from an EMBL/GenBank/DDBJ whole genome shotgun (WGS) entry which is preliminary data.</text>
</comment>
<dbReference type="PROSITE" id="PS50995">
    <property type="entry name" value="HTH_MARR_2"/>
    <property type="match status" value="1"/>
</dbReference>
<dbReference type="Gene3D" id="1.10.10.10">
    <property type="entry name" value="Winged helix-like DNA-binding domain superfamily/Winged helix DNA-binding domain"/>
    <property type="match status" value="1"/>
</dbReference>
<dbReference type="Pfam" id="PF01047">
    <property type="entry name" value="MarR"/>
    <property type="match status" value="1"/>
</dbReference>
<name>A0A0R1W2C9_9LACO</name>
<feature type="domain" description="HTH marR-type" evidence="4">
    <location>
        <begin position="1"/>
        <end position="135"/>
    </location>
</feature>
<dbReference type="STRING" id="1423807.FD16_GL000370"/>
<keyword evidence="2" id="KW-0238">DNA-binding</keyword>
<evidence type="ECO:0000313" key="6">
    <source>
        <dbReference type="Proteomes" id="UP000051820"/>
    </source>
</evidence>
<evidence type="ECO:0000259" key="4">
    <source>
        <dbReference type="PROSITE" id="PS50995"/>
    </source>
</evidence>
<organism evidence="5 6">
    <name type="scientific">Paucilactobacillus suebicus DSM 5007 = KCTC 3549</name>
    <dbReference type="NCBI Taxonomy" id="1423807"/>
    <lineage>
        <taxon>Bacteria</taxon>
        <taxon>Bacillati</taxon>
        <taxon>Bacillota</taxon>
        <taxon>Bacilli</taxon>
        <taxon>Lactobacillales</taxon>
        <taxon>Lactobacillaceae</taxon>
        <taxon>Paucilactobacillus</taxon>
    </lineage>
</organism>
<dbReference type="GO" id="GO:0003700">
    <property type="term" value="F:DNA-binding transcription factor activity"/>
    <property type="evidence" value="ECO:0007669"/>
    <property type="project" value="InterPro"/>
</dbReference>
<dbReference type="RefSeq" id="WP_010621166.1">
    <property type="nucleotide sequence ID" value="NZ_AZGF01000012.1"/>
</dbReference>
<dbReference type="EMBL" id="AZGF01000012">
    <property type="protein sequence ID" value="KRM12001.1"/>
    <property type="molecule type" value="Genomic_DNA"/>
</dbReference>
<dbReference type="GO" id="GO:0003677">
    <property type="term" value="F:DNA binding"/>
    <property type="evidence" value="ECO:0007669"/>
    <property type="project" value="UniProtKB-KW"/>
</dbReference>
<gene>
    <name evidence="5" type="ORF">FD16_GL000370</name>
</gene>
<evidence type="ECO:0000256" key="3">
    <source>
        <dbReference type="ARBA" id="ARBA00023163"/>
    </source>
</evidence>
<dbReference type="PROSITE" id="PS01117">
    <property type="entry name" value="HTH_MARR_1"/>
    <property type="match status" value="1"/>
</dbReference>
<dbReference type="InterPro" id="IPR023187">
    <property type="entry name" value="Tscrpt_reg_MarR-type_CS"/>
</dbReference>
<dbReference type="PANTHER" id="PTHR42756">
    <property type="entry name" value="TRANSCRIPTIONAL REGULATOR, MARR"/>
    <property type="match status" value="1"/>
</dbReference>
<keyword evidence="3" id="KW-0804">Transcription</keyword>
<sequence length="163" mass="18760">MTEELTKHRLTEKFFDLTMLFYLEMQQKDAPSMLFQGQGNILMSLGKNDHQSQKELAQNLHISAPSVNEFVNKLVKKGLVNKVKSSTDKRVSIVSLTDEGHRSLNNINQSELSGWDYLDNHEQAEFAQLMDKMTNQLSQKYDNQIDKRKLSNLKQKMLKITGA</sequence>
<dbReference type="OrthoDB" id="2309055at2"/>
<dbReference type="eggNOG" id="COG1846">
    <property type="taxonomic scope" value="Bacteria"/>
</dbReference>
<dbReference type="PATRIC" id="fig|1423807.3.peg.375"/>